<dbReference type="InterPro" id="IPR008979">
    <property type="entry name" value="Galactose-bd-like_sf"/>
</dbReference>
<dbReference type="GO" id="GO:0004553">
    <property type="term" value="F:hydrolase activity, hydrolyzing O-glycosyl compounds"/>
    <property type="evidence" value="ECO:0007669"/>
    <property type="project" value="InterPro"/>
</dbReference>
<dbReference type="EMBL" id="SNRY01007280">
    <property type="protein sequence ID" value="KAA6310739.1"/>
    <property type="molecule type" value="Genomic_DNA"/>
</dbReference>
<evidence type="ECO:0000313" key="3">
    <source>
        <dbReference type="EMBL" id="KAA6310739.1"/>
    </source>
</evidence>
<sequence>DGERISMPLYFDPFGSIFIVFREKEEKPHIVSLSKSGENIFPHLPRQFSEESYYTLSPDGKWMFYADGNYELTYNTGQVEKIDIAPVRSLEITPPWKVAFSKEWGGPEEIVFDRLISWTESEIPGIKYYSGTASYTKNFPIDESMIAGHSICLDLGTMFNIAEVIINGQSLGACWKKPFRKDISKSIAPGNNTIELKVTNLWTNRLIGDQYLPEEKRFTETNITNMKRNADEKYFEKGDPLMPSGLVGPVQLQFVPVISAKQRLSL</sequence>
<keyword evidence="2" id="KW-0378">Hydrolase</keyword>
<dbReference type="SUPFAM" id="SSF49785">
    <property type="entry name" value="Galactose-binding domain-like"/>
    <property type="match status" value="1"/>
</dbReference>
<proteinExistence type="predicted"/>
<reference evidence="3" key="1">
    <citation type="submission" date="2019-03" db="EMBL/GenBank/DDBJ databases">
        <title>Single cell metagenomics reveals metabolic interactions within the superorganism composed of flagellate Streblomastix strix and complex community of Bacteroidetes bacteria on its surface.</title>
        <authorList>
            <person name="Treitli S.C."/>
            <person name="Kolisko M."/>
            <person name="Husnik F."/>
            <person name="Keeling P."/>
            <person name="Hampl V."/>
        </authorList>
    </citation>
    <scope>NUCLEOTIDE SEQUENCE</scope>
    <source>
        <strain evidence="3">STM</strain>
    </source>
</reference>
<evidence type="ECO:0000256" key="1">
    <source>
        <dbReference type="ARBA" id="ARBA00022729"/>
    </source>
</evidence>
<dbReference type="PANTHER" id="PTHR43817:SF1">
    <property type="entry name" value="HYDROLASE, FAMILY 43, PUTATIVE (AFU_ORTHOLOGUE AFUA_3G01660)-RELATED"/>
    <property type="match status" value="1"/>
</dbReference>
<name>A0A5J4PQB3_9ZZZZ</name>
<dbReference type="GO" id="GO:0005975">
    <property type="term" value="P:carbohydrate metabolic process"/>
    <property type="evidence" value="ECO:0007669"/>
    <property type="project" value="InterPro"/>
</dbReference>
<comment type="caution">
    <text evidence="3">The sequence shown here is derived from an EMBL/GenBank/DDBJ whole genome shotgun (WGS) entry which is preliminary data.</text>
</comment>
<feature type="non-terminal residue" evidence="3">
    <location>
        <position position="1"/>
    </location>
</feature>
<dbReference type="PANTHER" id="PTHR43817">
    <property type="entry name" value="GLYCOSYL HYDROLASE"/>
    <property type="match status" value="1"/>
</dbReference>
<evidence type="ECO:0000256" key="2">
    <source>
        <dbReference type="ARBA" id="ARBA00022801"/>
    </source>
</evidence>
<gene>
    <name evidence="3" type="ORF">EZS27_038010</name>
</gene>
<accession>A0A5J4PQB3</accession>
<dbReference type="AlphaFoldDB" id="A0A5J4PQB3"/>
<protein>
    <submittedName>
        <fullName evidence="3">Uncharacterized protein</fullName>
    </submittedName>
</protein>
<dbReference type="Gene3D" id="2.60.120.260">
    <property type="entry name" value="Galactose-binding domain-like"/>
    <property type="match status" value="1"/>
</dbReference>
<dbReference type="NCBIfam" id="NF045579">
    <property type="entry name" value="rhamnoside_JR"/>
    <property type="match status" value="1"/>
</dbReference>
<organism evidence="3">
    <name type="scientific">termite gut metagenome</name>
    <dbReference type="NCBI Taxonomy" id="433724"/>
    <lineage>
        <taxon>unclassified sequences</taxon>
        <taxon>metagenomes</taxon>
        <taxon>organismal metagenomes</taxon>
    </lineage>
</organism>
<keyword evidence="1" id="KW-0732">Signal</keyword>